<organism evidence="1 2">
    <name type="scientific">Leptonema illini</name>
    <dbReference type="NCBI Taxonomy" id="183"/>
    <lineage>
        <taxon>Bacteria</taxon>
        <taxon>Pseudomonadati</taxon>
        <taxon>Spirochaetota</taxon>
        <taxon>Spirochaetia</taxon>
        <taxon>Leptospirales</taxon>
        <taxon>Leptospiraceae</taxon>
        <taxon>Leptonema</taxon>
    </lineage>
</organism>
<proteinExistence type="predicted"/>
<accession>A0A833H4E5</accession>
<evidence type="ECO:0000313" key="1">
    <source>
        <dbReference type="EMBL" id="KAB2934345.1"/>
    </source>
</evidence>
<dbReference type="EMBL" id="WBUI01000003">
    <property type="protein sequence ID" value="KAB2934345.1"/>
    <property type="molecule type" value="Genomic_DNA"/>
</dbReference>
<dbReference type="PANTHER" id="PTHR31449:SF3">
    <property type="entry name" value="UPF0598 PROTEIN C8ORF82"/>
    <property type="match status" value="1"/>
</dbReference>
<reference evidence="1 2" key="1">
    <citation type="submission" date="2019-10" db="EMBL/GenBank/DDBJ databases">
        <title>Extracellular Electron Transfer in a Candidatus Methanoperedens spp. Enrichment Culture.</title>
        <authorList>
            <person name="Berger S."/>
            <person name="Rangel Shaw D."/>
            <person name="Berben T."/>
            <person name="In 'T Zandt M."/>
            <person name="Frank J."/>
            <person name="Reimann J."/>
            <person name="Jetten M.S.M."/>
            <person name="Welte C.U."/>
        </authorList>
    </citation>
    <scope>NUCLEOTIDE SEQUENCE [LARGE SCALE GENOMIC DNA]</scope>
    <source>
        <strain evidence="1">SB12</strain>
    </source>
</reference>
<dbReference type="Pfam" id="PF14956">
    <property type="entry name" value="DUF4505"/>
    <property type="match status" value="1"/>
</dbReference>
<dbReference type="AlphaFoldDB" id="A0A833H4E5"/>
<dbReference type="Proteomes" id="UP000460298">
    <property type="component" value="Unassembled WGS sequence"/>
</dbReference>
<name>A0A833H4E5_9LEPT</name>
<gene>
    <name evidence="1" type="ORF">F9K24_04785</name>
</gene>
<evidence type="ECO:0000313" key="2">
    <source>
        <dbReference type="Proteomes" id="UP000460298"/>
    </source>
</evidence>
<comment type="caution">
    <text evidence="1">The sequence shown here is derived from an EMBL/GenBank/DDBJ whole genome shotgun (WGS) entry which is preliminary data.</text>
</comment>
<dbReference type="InterPro" id="IPR028108">
    <property type="entry name" value="DUF4505"/>
</dbReference>
<protein>
    <submittedName>
        <fullName evidence="1">DUF4505 domain-containing protein</fullName>
    </submittedName>
</protein>
<dbReference type="PANTHER" id="PTHR31449">
    <property type="entry name" value="UPF0598 PROTEIN C8ORF82"/>
    <property type="match status" value="1"/>
</dbReference>
<sequence length="175" mass="20002">MTVALLAVCLILSLKPNGLSGHRTVNPQREYFYEIDADGRLFHDGSELTDTRFLDFFFTHLKPNPGPLHSEYAFLSPCGREMNYIKSSSPIVFRALMKFETGTSLLYAGQKLQPFMPEALTLDASEQLYHPTEIGIAGRLGRHALLEISKFIYQEEGRYWIRWNSEQYCIATKST</sequence>